<dbReference type="EMBL" id="CP137080">
    <property type="protein sequence ID" value="WOQ70338.1"/>
    <property type="molecule type" value="Genomic_DNA"/>
</dbReference>
<dbReference type="SMART" id="SM00257">
    <property type="entry name" value="LysM"/>
    <property type="match status" value="1"/>
</dbReference>
<evidence type="ECO:0000259" key="2">
    <source>
        <dbReference type="PROSITE" id="PS51782"/>
    </source>
</evidence>
<feature type="domain" description="LysM" evidence="2">
    <location>
        <begin position="70"/>
        <end position="119"/>
    </location>
</feature>
<keyword evidence="1" id="KW-0472">Membrane</keyword>
<dbReference type="PROSITE" id="PS51782">
    <property type="entry name" value="LYSM"/>
    <property type="match status" value="1"/>
</dbReference>
<evidence type="ECO:0000313" key="4">
    <source>
        <dbReference type="Proteomes" id="UP001329313"/>
    </source>
</evidence>
<proteinExistence type="predicted"/>
<organism evidence="3 4">
    <name type="scientific">Microbacterium limosum</name>
    <dbReference type="NCBI Taxonomy" id="3079935"/>
    <lineage>
        <taxon>Bacteria</taxon>
        <taxon>Bacillati</taxon>
        <taxon>Actinomycetota</taxon>
        <taxon>Actinomycetes</taxon>
        <taxon>Micrococcales</taxon>
        <taxon>Microbacteriaceae</taxon>
        <taxon>Microbacterium</taxon>
    </lineage>
</organism>
<name>A0AAU0MIB4_9MICO</name>
<dbReference type="InterPro" id="IPR018392">
    <property type="entry name" value="LysM"/>
</dbReference>
<dbReference type="Proteomes" id="UP001329313">
    <property type="component" value="Chromosome"/>
</dbReference>
<gene>
    <name evidence="3" type="ORF">RYJ27_03765</name>
</gene>
<protein>
    <submittedName>
        <fullName evidence="3">LysM peptidoglycan-binding domain-containing protein</fullName>
    </submittedName>
</protein>
<feature type="transmembrane region" description="Helical" evidence="1">
    <location>
        <begin position="33"/>
        <end position="53"/>
    </location>
</feature>
<dbReference type="CDD" id="cd00118">
    <property type="entry name" value="LysM"/>
    <property type="match status" value="1"/>
</dbReference>
<dbReference type="RefSeq" id="WP_330171419.1">
    <property type="nucleotide sequence ID" value="NZ_CP137080.1"/>
</dbReference>
<evidence type="ECO:0000313" key="3">
    <source>
        <dbReference type="EMBL" id="WOQ70338.1"/>
    </source>
</evidence>
<keyword evidence="1" id="KW-1133">Transmembrane helix</keyword>
<reference evidence="3 4" key="1">
    <citation type="submission" date="2023-10" db="EMBL/GenBank/DDBJ databases">
        <title>Y20.</title>
        <authorList>
            <person name="Zhang G."/>
            <person name="Ding Y."/>
        </authorList>
    </citation>
    <scope>NUCLEOTIDE SEQUENCE [LARGE SCALE GENOMIC DNA]</scope>
    <source>
        <strain evidence="3 4">Y20</strain>
    </source>
</reference>
<dbReference type="Pfam" id="PF01476">
    <property type="entry name" value="LysM"/>
    <property type="match status" value="1"/>
</dbReference>
<accession>A0AAU0MIB4</accession>
<dbReference type="Gene3D" id="3.10.350.10">
    <property type="entry name" value="LysM domain"/>
    <property type="match status" value="1"/>
</dbReference>
<keyword evidence="4" id="KW-1185">Reference proteome</keyword>
<keyword evidence="1" id="KW-0812">Transmembrane</keyword>
<dbReference type="InterPro" id="IPR036779">
    <property type="entry name" value="LysM_dom_sf"/>
</dbReference>
<dbReference type="KEGG" id="mliy:RYJ27_03765"/>
<evidence type="ECO:0000256" key="1">
    <source>
        <dbReference type="SAM" id="Phobius"/>
    </source>
</evidence>
<sequence>MTTATITTGSLGAPTMGVAPRTRLRLTDRGRRVVAGLLAGPVAAAILFGSLAAGEALASRETTASAGSFETVTVEPGQSLWAIAADVAPSADPRDVVDEIVRLNALESSTVRAGQQIAIPTSYAP</sequence>
<dbReference type="AlphaFoldDB" id="A0AAU0MIB4"/>